<feature type="domain" description="AsmA" evidence="3">
    <location>
        <begin position="32"/>
        <end position="155"/>
    </location>
</feature>
<gene>
    <name evidence="4" type="ORF">D1610_10030</name>
</gene>
<dbReference type="OrthoDB" id="5749006at2"/>
<evidence type="ECO:0000313" key="4">
    <source>
        <dbReference type="EMBL" id="RHW17752.1"/>
    </source>
</evidence>
<evidence type="ECO:0000256" key="1">
    <source>
        <dbReference type="SAM" id="MobiDB-lite"/>
    </source>
</evidence>
<dbReference type="RefSeq" id="WP_118864017.1">
    <property type="nucleotide sequence ID" value="NZ_QWLV01000003.1"/>
</dbReference>
<organism evidence="4 5">
    <name type="scientific">Sphingomonas gilva</name>
    <dbReference type="NCBI Taxonomy" id="2305907"/>
    <lineage>
        <taxon>Bacteria</taxon>
        <taxon>Pseudomonadati</taxon>
        <taxon>Pseudomonadota</taxon>
        <taxon>Alphaproteobacteria</taxon>
        <taxon>Sphingomonadales</taxon>
        <taxon>Sphingomonadaceae</taxon>
        <taxon>Sphingomonas</taxon>
    </lineage>
</organism>
<feature type="domain" description="AsmA" evidence="3">
    <location>
        <begin position="300"/>
        <end position="516"/>
    </location>
</feature>
<dbReference type="GO" id="GO:0090313">
    <property type="term" value="P:regulation of protein targeting to membrane"/>
    <property type="evidence" value="ECO:0007669"/>
    <property type="project" value="TreeGrafter"/>
</dbReference>
<dbReference type="PANTHER" id="PTHR30441:SF9">
    <property type="entry name" value="ASMA FAMILY PROTEIN YHJG"/>
    <property type="match status" value="1"/>
</dbReference>
<feature type="transmembrane region" description="Helical" evidence="2">
    <location>
        <begin position="27"/>
        <end position="50"/>
    </location>
</feature>
<dbReference type="Pfam" id="PF05170">
    <property type="entry name" value="AsmA"/>
    <property type="match status" value="2"/>
</dbReference>
<accession>A0A396RR37</accession>
<feature type="region of interest" description="Disordered" evidence="1">
    <location>
        <begin position="667"/>
        <end position="711"/>
    </location>
</feature>
<evidence type="ECO:0000259" key="3">
    <source>
        <dbReference type="Pfam" id="PF05170"/>
    </source>
</evidence>
<feature type="compositionally biased region" description="Low complexity" evidence="1">
    <location>
        <begin position="1"/>
        <end position="15"/>
    </location>
</feature>
<comment type="caution">
    <text evidence="4">The sequence shown here is derived from an EMBL/GenBank/DDBJ whole genome shotgun (WGS) entry which is preliminary data.</text>
</comment>
<keyword evidence="2" id="KW-0472">Membrane</keyword>
<dbReference type="GO" id="GO:0005886">
    <property type="term" value="C:plasma membrane"/>
    <property type="evidence" value="ECO:0007669"/>
    <property type="project" value="TreeGrafter"/>
</dbReference>
<protein>
    <submittedName>
        <fullName evidence="4">AsmA family protein</fullName>
    </submittedName>
</protein>
<dbReference type="PANTHER" id="PTHR30441">
    <property type="entry name" value="DUF748 DOMAIN-CONTAINING PROTEIN"/>
    <property type="match status" value="1"/>
</dbReference>
<keyword evidence="2" id="KW-0812">Transmembrane</keyword>
<reference evidence="4 5" key="1">
    <citation type="submission" date="2018-08" db="EMBL/GenBank/DDBJ databases">
        <title>The multiple taxonomic identification of Sphingomonas gilva.</title>
        <authorList>
            <person name="Zhu D."/>
            <person name="Zheng S."/>
        </authorList>
    </citation>
    <scope>NUCLEOTIDE SEQUENCE [LARGE SCALE GENOMIC DNA]</scope>
    <source>
        <strain evidence="4 5">ZDH117</strain>
    </source>
</reference>
<dbReference type="InterPro" id="IPR052894">
    <property type="entry name" value="AsmA-related"/>
</dbReference>
<dbReference type="InterPro" id="IPR007844">
    <property type="entry name" value="AsmA"/>
</dbReference>
<feature type="region of interest" description="Disordered" evidence="1">
    <location>
        <begin position="1"/>
        <end position="23"/>
    </location>
</feature>
<dbReference type="Proteomes" id="UP000266693">
    <property type="component" value="Unassembled WGS sequence"/>
</dbReference>
<feature type="compositionally biased region" description="Basic and acidic residues" evidence="1">
    <location>
        <begin position="671"/>
        <end position="705"/>
    </location>
</feature>
<name>A0A396RR37_9SPHN</name>
<keyword evidence="2" id="KW-1133">Transmembrane helix</keyword>
<dbReference type="EMBL" id="QWLV01000003">
    <property type="protein sequence ID" value="RHW17752.1"/>
    <property type="molecule type" value="Genomic_DNA"/>
</dbReference>
<evidence type="ECO:0000313" key="5">
    <source>
        <dbReference type="Proteomes" id="UP000266693"/>
    </source>
</evidence>
<proteinExistence type="predicted"/>
<dbReference type="AlphaFoldDB" id="A0A396RR37"/>
<evidence type="ECO:0000256" key="2">
    <source>
        <dbReference type="SAM" id="Phobius"/>
    </source>
</evidence>
<sequence length="711" mass="76756">MADAGVTTVEAETAASPRRPHRSDSPIAAMVAVLATIIGLVLLAWTVLYVTKGRFLKGTFERIATSQSGREVEVDGDFQLYFNPINIKFLAEGITVANPEWASGDNFFDARLIDTNIATIPLIFGNRRVNWLNLVDGNVDLEWDAAGRRNTWTFGDPNAKGEPLELPVIRRATLYRSDLRYRDPRMQLAADIAFRTVEARDTRFASEIGFSGTGSARGNPFTLEGALQSPNATLAGGENRLRLHAEGANTVMDVTGTLPGATELEGSRLRMDVRGANIADLFNLIGVAIPETRRYRVTSALTKAGDEWRFTGLKGTFGDSDVAGKLTVAMIEPRLKLTAEIATRRLDIIDAAPFIGYNPDEAARGASAVIERVNGTPRLLPDATLRIESLRNFDADLHWTVRQVRARSLPISNIDLTLGLDDRLLKLSPFTFSMARGTVSSDIVINARPATVVTDYDIRLSPTPMGVLLAGWGVEESGTSGTLSARVKLRGEGDSLRKSLATSDGRIAVILPRGTFWTRNVQLAELDVGTFIQKMFEGRLKEPVQINCGLIGFTVRNGIAAADPILIDTQKNVMLGRGGFSFRNESIDLAFRADSKKFSLFAGQSPVGVNGYFAEPGFDVISPELVGRAGAGLGLATVVTPLAAVVAFIDVGDAKSAACGPVLAGATARAQRTDKGEPRDDVGRGTTAKSEDGSRSKGERQEQRKKFLGIF</sequence>
<keyword evidence="5" id="KW-1185">Reference proteome</keyword>